<feature type="chain" id="PRO_5044865513" evidence="1">
    <location>
        <begin position="31"/>
        <end position="77"/>
    </location>
</feature>
<evidence type="ECO:0000256" key="1">
    <source>
        <dbReference type="SAM" id="SignalP"/>
    </source>
</evidence>
<feature type="signal peptide" evidence="1">
    <location>
        <begin position="1"/>
        <end position="30"/>
    </location>
</feature>
<dbReference type="EMBL" id="BQFK01000004">
    <property type="protein sequence ID" value="GJJ43368.1"/>
    <property type="molecule type" value="Genomic_DNA"/>
</dbReference>
<sequence length="77" mass="8095">MNKFSRTTRSVTFAAICGLALTTGAVGVQATTDFAPAAVAQSVSSPLVDKNAQGTLTLHKKQIRAIPELLLATRIRV</sequence>
<reference evidence="2 3" key="1">
    <citation type="submission" date="2021-11" db="EMBL/GenBank/DDBJ databases">
        <title>Whole genome sequences of diphtheriae toxin producing Corynebacterium ulcerans isolates from cats in Osaka, Japan.</title>
        <authorList>
            <person name="Umeda K."/>
            <person name="Hirai Y."/>
        </authorList>
    </citation>
    <scope>NUCLEOTIDE SEQUENCE [LARGE SCALE GENOMIC DNA]</scope>
    <source>
        <strain evidence="2 3">12109B-1</strain>
    </source>
</reference>
<protein>
    <submittedName>
        <fullName evidence="2">Uncharacterized protein</fullName>
    </submittedName>
</protein>
<keyword evidence="1" id="KW-0732">Signal</keyword>
<comment type="caution">
    <text evidence="2">The sequence shown here is derived from an EMBL/GenBank/DDBJ whole genome shotgun (WGS) entry which is preliminary data.</text>
</comment>
<dbReference type="Proteomes" id="UP001205910">
    <property type="component" value="Unassembled WGS sequence"/>
</dbReference>
<evidence type="ECO:0000313" key="2">
    <source>
        <dbReference type="EMBL" id="GJJ43368.1"/>
    </source>
</evidence>
<gene>
    <name evidence="2" type="ORF">CULCOIPH005_15570</name>
</gene>
<dbReference type="RefSeq" id="WP_261804592.1">
    <property type="nucleotide sequence ID" value="NZ_BQFK01000004.1"/>
</dbReference>
<evidence type="ECO:0000313" key="3">
    <source>
        <dbReference type="Proteomes" id="UP001205910"/>
    </source>
</evidence>
<organism evidence="2 3">
    <name type="scientific">Corynebacterium ulcerans</name>
    <dbReference type="NCBI Taxonomy" id="65058"/>
    <lineage>
        <taxon>Bacteria</taxon>
        <taxon>Bacillati</taxon>
        <taxon>Actinomycetota</taxon>
        <taxon>Actinomycetes</taxon>
        <taxon>Mycobacteriales</taxon>
        <taxon>Corynebacteriaceae</taxon>
        <taxon>Corynebacterium</taxon>
    </lineage>
</organism>
<proteinExistence type="predicted"/>
<dbReference type="AlphaFoldDB" id="A0ABD0BH28"/>
<accession>A0ABD0BH28</accession>
<name>A0ABD0BH28_CORUL</name>